<protein>
    <recommendedName>
        <fullName evidence="2">RanBD1 domain-containing protein</fullName>
    </recommendedName>
</protein>
<dbReference type="EMBL" id="HBIN01015700">
    <property type="protein sequence ID" value="CAE0441798.1"/>
    <property type="molecule type" value="Transcribed_RNA"/>
</dbReference>
<dbReference type="Pfam" id="PF00638">
    <property type="entry name" value="Ran_BP1"/>
    <property type="match status" value="1"/>
</dbReference>
<organism evidence="4">
    <name type="scientific">Aplanochytrium stocchinoi</name>
    <dbReference type="NCBI Taxonomy" id="215587"/>
    <lineage>
        <taxon>Eukaryota</taxon>
        <taxon>Sar</taxon>
        <taxon>Stramenopiles</taxon>
        <taxon>Bigyra</taxon>
        <taxon>Labyrinthulomycetes</taxon>
        <taxon>Thraustochytrida</taxon>
        <taxon>Thraustochytriidae</taxon>
        <taxon>Aplanochytrium</taxon>
    </lineage>
</organism>
<sequence length="368" mass="40842">MEENRGTSKNELLRKRSPESAGTVSDVKVKKGKVEEQAKTEAAIKEKEKENDDSKAKEENTTKDSKTTTKALPKSSPWLETASNTNSPWLQTDSTETTSWLQTGAQGATFGSLASASNSSWLGHATKTDADTATTAEAETDKSDLVFGATNTNGTNSSNAVDIFTGEENEECVHQVRARIFHLCRVPVPAETEKVDSDQLNLQSQIANKEYASFSSEKEKESDKKEKEKEKEKVTTSAGADANKKVDEKAPGTPKTKMEWKEMGAGIIHINKPKKSEKGENGDSKETQRPRMVMRREGVFKLLLNASIWPNLPVERASDKVIRFTCTSLISDTDAEKDKMKPESYLLRLPRKDQCDELYDAILKVRQM</sequence>
<evidence type="ECO:0000313" key="4">
    <source>
        <dbReference type="EMBL" id="CAE0441798.1"/>
    </source>
</evidence>
<dbReference type="SUPFAM" id="SSF50729">
    <property type="entry name" value="PH domain-like"/>
    <property type="match status" value="1"/>
</dbReference>
<feature type="region of interest" description="Disordered" evidence="1">
    <location>
        <begin position="211"/>
        <end position="289"/>
    </location>
</feature>
<dbReference type="InterPro" id="IPR000156">
    <property type="entry name" value="Ran_bind_dom"/>
</dbReference>
<evidence type="ECO:0000313" key="3">
    <source>
        <dbReference type="EMBL" id="CAE0441797.1"/>
    </source>
</evidence>
<gene>
    <name evidence="3" type="ORF">ASTO00021_LOCUS11919</name>
    <name evidence="4" type="ORF">ASTO00021_LOCUS11920</name>
</gene>
<dbReference type="PROSITE" id="PS50196">
    <property type="entry name" value="RANBD1"/>
    <property type="match status" value="1"/>
</dbReference>
<dbReference type="InterPro" id="IPR011993">
    <property type="entry name" value="PH-like_dom_sf"/>
</dbReference>
<feature type="compositionally biased region" description="Basic and acidic residues" evidence="1">
    <location>
        <begin position="216"/>
        <end position="234"/>
    </location>
</feature>
<feature type="compositionally biased region" description="Polar residues" evidence="1">
    <location>
        <begin position="81"/>
        <end position="96"/>
    </location>
</feature>
<reference evidence="4" key="1">
    <citation type="submission" date="2021-01" db="EMBL/GenBank/DDBJ databases">
        <authorList>
            <person name="Corre E."/>
            <person name="Pelletier E."/>
            <person name="Niang G."/>
            <person name="Scheremetjew M."/>
            <person name="Finn R."/>
            <person name="Kale V."/>
            <person name="Holt S."/>
            <person name="Cochrane G."/>
            <person name="Meng A."/>
            <person name="Brown T."/>
            <person name="Cohen L."/>
        </authorList>
    </citation>
    <scope>NUCLEOTIDE SEQUENCE</scope>
    <source>
        <strain evidence="4">GSBS06</strain>
    </source>
</reference>
<feature type="compositionally biased region" description="Basic and acidic residues" evidence="1">
    <location>
        <begin position="1"/>
        <end position="18"/>
    </location>
</feature>
<dbReference type="EMBL" id="HBIN01015699">
    <property type="protein sequence ID" value="CAE0441797.1"/>
    <property type="molecule type" value="Transcribed_RNA"/>
</dbReference>
<evidence type="ECO:0000259" key="2">
    <source>
        <dbReference type="PROSITE" id="PS50196"/>
    </source>
</evidence>
<feature type="region of interest" description="Disordered" evidence="1">
    <location>
        <begin position="1"/>
        <end position="96"/>
    </location>
</feature>
<proteinExistence type="predicted"/>
<feature type="compositionally biased region" description="Basic and acidic residues" evidence="1">
    <location>
        <begin position="27"/>
        <end position="67"/>
    </location>
</feature>
<evidence type="ECO:0000256" key="1">
    <source>
        <dbReference type="SAM" id="MobiDB-lite"/>
    </source>
</evidence>
<accession>A0A6S8DXQ1</accession>
<dbReference type="InterPro" id="IPR045255">
    <property type="entry name" value="RanBP1-like"/>
</dbReference>
<feature type="compositionally biased region" description="Basic and acidic residues" evidence="1">
    <location>
        <begin position="242"/>
        <end position="262"/>
    </location>
</feature>
<dbReference type="SMART" id="SM00160">
    <property type="entry name" value="RanBD"/>
    <property type="match status" value="1"/>
</dbReference>
<feature type="domain" description="RanBD1" evidence="2">
    <location>
        <begin position="159"/>
        <end position="368"/>
    </location>
</feature>
<dbReference type="PANTHER" id="PTHR23138">
    <property type="entry name" value="RAN BINDING PROTEIN"/>
    <property type="match status" value="1"/>
</dbReference>
<dbReference type="AlphaFoldDB" id="A0A6S8DXQ1"/>
<dbReference type="Gene3D" id="2.30.29.30">
    <property type="entry name" value="Pleckstrin-homology domain (PH domain)/Phosphotyrosine-binding domain (PTB)"/>
    <property type="match status" value="2"/>
</dbReference>
<name>A0A6S8DXQ1_9STRA</name>
<feature type="compositionally biased region" description="Basic and acidic residues" evidence="1">
    <location>
        <begin position="274"/>
        <end position="289"/>
    </location>
</feature>